<comment type="function">
    <text evidence="5">Responsible for synthesis of pseudouridine from uracil-55 in the psi GC loop of transfer RNAs.</text>
</comment>
<dbReference type="InterPro" id="IPR020103">
    <property type="entry name" value="PsdUridine_synth_cat_dom_sf"/>
</dbReference>
<accession>A0A1T4NFS8</accession>
<evidence type="ECO:0000256" key="3">
    <source>
        <dbReference type="ARBA" id="ARBA00022694"/>
    </source>
</evidence>
<comment type="similarity">
    <text evidence="2 5">Belongs to the pseudouridine synthase TruB family. Type 1 subfamily.</text>
</comment>
<dbReference type="InterPro" id="IPR002501">
    <property type="entry name" value="PsdUridine_synth_N"/>
</dbReference>
<dbReference type="InterPro" id="IPR014780">
    <property type="entry name" value="tRNA_psdUridine_synth_TruB"/>
</dbReference>
<dbReference type="GO" id="GO:0003723">
    <property type="term" value="F:RNA binding"/>
    <property type="evidence" value="ECO:0007669"/>
    <property type="project" value="InterPro"/>
</dbReference>
<dbReference type="PANTHER" id="PTHR13767:SF2">
    <property type="entry name" value="PSEUDOURIDYLATE SYNTHASE TRUB1"/>
    <property type="match status" value="1"/>
</dbReference>
<dbReference type="STRING" id="29524.SAMN02745171_01096"/>
<dbReference type="GO" id="GO:0160148">
    <property type="term" value="F:tRNA pseudouridine(55) synthase activity"/>
    <property type="evidence" value="ECO:0007669"/>
    <property type="project" value="UniProtKB-EC"/>
</dbReference>
<dbReference type="CDD" id="cd02573">
    <property type="entry name" value="PseudoU_synth_EcTruB"/>
    <property type="match status" value="1"/>
</dbReference>
<dbReference type="PANTHER" id="PTHR13767">
    <property type="entry name" value="TRNA-PSEUDOURIDINE SYNTHASE"/>
    <property type="match status" value="1"/>
</dbReference>
<dbReference type="Proteomes" id="UP000190121">
    <property type="component" value="Unassembled WGS sequence"/>
</dbReference>
<dbReference type="SUPFAM" id="SSF55120">
    <property type="entry name" value="Pseudouridine synthase"/>
    <property type="match status" value="1"/>
</dbReference>
<evidence type="ECO:0000256" key="5">
    <source>
        <dbReference type="HAMAP-Rule" id="MF_01080"/>
    </source>
</evidence>
<keyword evidence="3 5" id="KW-0819">tRNA processing</keyword>
<reference evidence="9" key="1">
    <citation type="submission" date="2017-02" db="EMBL/GenBank/DDBJ databases">
        <authorList>
            <person name="Varghese N."/>
            <person name="Submissions S."/>
        </authorList>
    </citation>
    <scope>NUCLEOTIDE SEQUENCE [LARGE SCALE GENOMIC DNA]</scope>
    <source>
        <strain evidence="9">ATCC 51356</strain>
    </source>
</reference>
<sequence length="255" mass="28314">MIQSKKEGGIPLLLRTGAIIPIDKPLDWTSFDAVNRFRILVKHTIGLKKLKVGHTGTLDPKATGLLLLCTGRATKRIEELMLDTKEYVATIKLGATTPSFDTEHPEDATYPYEHITREQIETILSNFRGEIQQVPPIFSAVSINGKRAYDLARKGKEADLPAKTITIHELEIEDFSLPYVKLRIVCGKGTYIRSLARDLGEALDSGAYLTALKRTRLGSVSVEDAYTLEELPTLLATAALQEEGFPDIILPEKRK</sequence>
<comment type="catalytic activity">
    <reaction evidence="1 5">
        <text>uridine(55) in tRNA = pseudouridine(55) in tRNA</text>
        <dbReference type="Rhea" id="RHEA:42532"/>
        <dbReference type="Rhea" id="RHEA-COMP:10101"/>
        <dbReference type="Rhea" id="RHEA-COMP:10102"/>
        <dbReference type="ChEBI" id="CHEBI:65314"/>
        <dbReference type="ChEBI" id="CHEBI:65315"/>
        <dbReference type="EC" id="5.4.99.25"/>
    </reaction>
</comment>
<dbReference type="EMBL" id="FUXE01000010">
    <property type="protein sequence ID" value="SJZ77638.1"/>
    <property type="molecule type" value="Genomic_DNA"/>
</dbReference>
<name>A0A1T4NFS8_9PORP</name>
<evidence type="ECO:0000259" key="7">
    <source>
        <dbReference type="Pfam" id="PF16198"/>
    </source>
</evidence>
<feature type="domain" description="tRNA pseudouridylate synthase B C-terminal" evidence="7">
    <location>
        <begin position="193"/>
        <end position="251"/>
    </location>
</feature>
<evidence type="ECO:0000256" key="1">
    <source>
        <dbReference type="ARBA" id="ARBA00000385"/>
    </source>
</evidence>
<dbReference type="NCBIfam" id="TIGR00431">
    <property type="entry name" value="TruB"/>
    <property type="match status" value="1"/>
</dbReference>
<evidence type="ECO:0000313" key="8">
    <source>
        <dbReference type="EMBL" id="SJZ77638.1"/>
    </source>
</evidence>
<dbReference type="InterPro" id="IPR032819">
    <property type="entry name" value="TruB_C"/>
</dbReference>
<dbReference type="EC" id="5.4.99.25" evidence="5"/>
<keyword evidence="9" id="KW-1185">Reference proteome</keyword>
<dbReference type="AlphaFoldDB" id="A0A1T4NFS8"/>
<organism evidence="8 9">
    <name type="scientific">Porphyromonas circumdentaria</name>
    <dbReference type="NCBI Taxonomy" id="29524"/>
    <lineage>
        <taxon>Bacteria</taxon>
        <taxon>Pseudomonadati</taxon>
        <taxon>Bacteroidota</taxon>
        <taxon>Bacteroidia</taxon>
        <taxon>Bacteroidales</taxon>
        <taxon>Porphyromonadaceae</taxon>
        <taxon>Porphyromonas</taxon>
    </lineage>
</organism>
<evidence type="ECO:0000259" key="6">
    <source>
        <dbReference type="Pfam" id="PF01509"/>
    </source>
</evidence>
<dbReference type="Pfam" id="PF01509">
    <property type="entry name" value="TruB_N"/>
    <property type="match status" value="1"/>
</dbReference>
<dbReference type="HAMAP" id="MF_01080">
    <property type="entry name" value="TruB_bact"/>
    <property type="match status" value="1"/>
</dbReference>
<protein>
    <recommendedName>
        <fullName evidence="5">tRNA pseudouridine synthase B</fullName>
        <ecNumber evidence="5">5.4.99.25</ecNumber>
    </recommendedName>
    <alternativeName>
        <fullName evidence="5">tRNA pseudouridine(55) synthase</fullName>
        <shortName evidence="5">Psi55 synthase</shortName>
    </alternativeName>
    <alternativeName>
        <fullName evidence="5">tRNA pseudouridylate synthase</fullName>
    </alternativeName>
    <alternativeName>
        <fullName evidence="5">tRNA-uridine isomerase</fullName>
    </alternativeName>
</protein>
<feature type="active site" description="Nucleophile" evidence="5">
    <location>
        <position position="59"/>
    </location>
</feature>
<evidence type="ECO:0000313" key="9">
    <source>
        <dbReference type="Proteomes" id="UP000190121"/>
    </source>
</evidence>
<keyword evidence="4 5" id="KW-0413">Isomerase</keyword>
<evidence type="ECO:0000256" key="4">
    <source>
        <dbReference type="ARBA" id="ARBA00023235"/>
    </source>
</evidence>
<dbReference type="GO" id="GO:0031119">
    <property type="term" value="P:tRNA pseudouridine synthesis"/>
    <property type="evidence" value="ECO:0007669"/>
    <property type="project" value="UniProtKB-UniRule"/>
</dbReference>
<dbReference type="Gene3D" id="3.30.2350.10">
    <property type="entry name" value="Pseudouridine synthase"/>
    <property type="match status" value="1"/>
</dbReference>
<gene>
    <name evidence="5" type="primary">truB</name>
    <name evidence="8" type="ORF">SAMN02745171_01096</name>
</gene>
<dbReference type="Pfam" id="PF16198">
    <property type="entry name" value="TruB_C_2"/>
    <property type="match status" value="1"/>
</dbReference>
<proteinExistence type="inferred from homology"/>
<dbReference type="RefSeq" id="WP_078737014.1">
    <property type="nucleotide sequence ID" value="NZ_FUXE01000010.1"/>
</dbReference>
<evidence type="ECO:0000256" key="2">
    <source>
        <dbReference type="ARBA" id="ARBA00005642"/>
    </source>
</evidence>
<dbReference type="GO" id="GO:1990481">
    <property type="term" value="P:mRNA pseudouridine synthesis"/>
    <property type="evidence" value="ECO:0007669"/>
    <property type="project" value="TreeGrafter"/>
</dbReference>
<feature type="domain" description="Pseudouridine synthase II N-terminal" evidence="6">
    <location>
        <begin position="48"/>
        <end position="192"/>
    </location>
</feature>
<dbReference type="OrthoDB" id="9802309at2"/>